<name>A0ABR8FMU5_9NOST</name>
<comment type="caution">
    <text evidence="1">The sequence shown here is derived from an EMBL/GenBank/DDBJ whole genome shotgun (WGS) entry which is preliminary data.</text>
</comment>
<evidence type="ECO:0000313" key="2">
    <source>
        <dbReference type="Proteomes" id="UP000640531"/>
    </source>
</evidence>
<reference evidence="1 2" key="1">
    <citation type="journal article" date="2020" name="ISME J.">
        <title>Comparative genomics reveals insights into cyanobacterial evolution and habitat adaptation.</title>
        <authorList>
            <person name="Chen M.Y."/>
            <person name="Teng W.K."/>
            <person name="Zhao L."/>
            <person name="Hu C.X."/>
            <person name="Zhou Y.K."/>
            <person name="Han B.P."/>
            <person name="Song L.R."/>
            <person name="Shu W.S."/>
        </authorList>
    </citation>
    <scope>NUCLEOTIDE SEQUENCE [LARGE SCALE GENOMIC DNA]</scope>
    <source>
        <strain evidence="1 2">FACHB-196</strain>
    </source>
</reference>
<dbReference type="EMBL" id="JACJST010000022">
    <property type="protein sequence ID" value="MBD2570175.1"/>
    <property type="molecule type" value="Genomic_DNA"/>
</dbReference>
<keyword evidence="2" id="KW-1185">Reference proteome</keyword>
<organism evidence="1 2">
    <name type="scientific">Anabaena lutea FACHB-196</name>
    <dbReference type="NCBI Taxonomy" id="2692881"/>
    <lineage>
        <taxon>Bacteria</taxon>
        <taxon>Bacillati</taxon>
        <taxon>Cyanobacteriota</taxon>
        <taxon>Cyanophyceae</taxon>
        <taxon>Nostocales</taxon>
        <taxon>Nostocaceae</taxon>
        <taxon>Anabaena</taxon>
    </lineage>
</organism>
<dbReference type="Proteomes" id="UP000640531">
    <property type="component" value="Unassembled WGS sequence"/>
</dbReference>
<evidence type="ECO:0000313" key="1">
    <source>
        <dbReference type="EMBL" id="MBD2570175.1"/>
    </source>
</evidence>
<proteinExistence type="predicted"/>
<dbReference type="RefSeq" id="WP_190717684.1">
    <property type="nucleotide sequence ID" value="NZ_JACJST010000022.1"/>
</dbReference>
<accession>A0ABR8FMU5</accession>
<gene>
    <name evidence="1" type="ORF">H6G59_20200</name>
</gene>
<protein>
    <submittedName>
        <fullName evidence="1">Uncharacterized protein</fullName>
    </submittedName>
</protein>
<sequence length="290" mass="34424">MVNRQYYSARTGKNVDAIRFDLPMLRRLFRDIFLAFTSNDYFQEAFGYYCVNAGEVPGQLGTDIEAQMFKSLRKSNLWPIQDKCLDYTEDDLFDVIELLHDWISKPIDGFHHTWNDCGWHYNIFDKQAGQKEFRDQINYILCDYQDGYELSDKGEILKQAEEGLDLLFEADLPTYDPENVEKRVEAAISKFRSYRSTLNDKHDAIRELTNVLEFIRPKLKEIIARKDEDDLFNIANNFGIRHHNDKQKTDYDKEVWYNWMFSYYLATIHGCIRLMKKPDTKNNNNSNSDY</sequence>